<feature type="compositionally biased region" description="Basic and acidic residues" evidence="1">
    <location>
        <begin position="1"/>
        <end position="12"/>
    </location>
</feature>
<evidence type="ECO:0000313" key="2">
    <source>
        <dbReference type="EMBL" id="MFC3126363.1"/>
    </source>
</evidence>
<name>A0ABV7G107_9PROT</name>
<keyword evidence="3" id="KW-1185">Reference proteome</keyword>
<proteinExistence type="predicted"/>
<dbReference type="RefSeq" id="WP_379597632.1">
    <property type="nucleotide sequence ID" value="NZ_JBHRTN010000018.1"/>
</dbReference>
<feature type="region of interest" description="Disordered" evidence="1">
    <location>
        <begin position="1"/>
        <end position="32"/>
    </location>
</feature>
<sequence>MAERQIDTRTKPDNPGTIEIKPASDRCPQTGRIRSRVRIGTGRFYRILIGTAHLQNRGATRLALRKLPGRPVGTIIAGELTPPDAALQPDQVVSEPIDAWLKPQPAPCLVAILDGAG</sequence>
<reference evidence="3" key="1">
    <citation type="journal article" date="2019" name="Int. J. Syst. Evol. Microbiol.">
        <title>The Global Catalogue of Microorganisms (GCM) 10K type strain sequencing project: providing services to taxonomists for standard genome sequencing and annotation.</title>
        <authorList>
            <consortium name="The Broad Institute Genomics Platform"/>
            <consortium name="The Broad Institute Genome Sequencing Center for Infectious Disease"/>
            <person name="Wu L."/>
            <person name="Ma J."/>
        </authorList>
    </citation>
    <scope>NUCLEOTIDE SEQUENCE [LARGE SCALE GENOMIC DNA]</scope>
    <source>
        <strain evidence="3">KCTC 52094</strain>
    </source>
</reference>
<organism evidence="2 3">
    <name type="scientific">Teichococcus globiformis</name>
    <dbReference type="NCBI Taxonomy" id="2307229"/>
    <lineage>
        <taxon>Bacteria</taxon>
        <taxon>Pseudomonadati</taxon>
        <taxon>Pseudomonadota</taxon>
        <taxon>Alphaproteobacteria</taxon>
        <taxon>Acetobacterales</taxon>
        <taxon>Roseomonadaceae</taxon>
        <taxon>Roseomonas</taxon>
    </lineage>
</organism>
<accession>A0ABV7G107</accession>
<evidence type="ECO:0000256" key="1">
    <source>
        <dbReference type="SAM" id="MobiDB-lite"/>
    </source>
</evidence>
<gene>
    <name evidence="2" type="ORF">ACFOD4_14955</name>
</gene>
<evidence type="ECO:0000313" key="3">
    <source>
        <dbReference type="Proteomes" id="UP001595593"/>
    </source>
</evidence>
<protein>
    <submittedName>
        <fullName evidence="2">Uncharacterized protein</fullName>
    </submittedName>
</protein>
<dbReference type="Proteomes" id="UP001595593">
    <property type="component" value="Unassembled WGS sequence"/>
</dbReference>
<comment type="caution">
    <text evidence="2">The sequence shown here is derived from an EMBL/GenBank/DDBJ whole genome shotgun (WGS) entry which is preliminary data.</text>
</comment>
<dbReference type="EMBL" id="JBHRTN010000018">
    <property type="protein sequence ID" value="MFC3126363.1"/>
    <property type="molecule type" value="Genomic_DNA"/>
</dbReference>